<evidence type="ECO:0000259" key="3">
    <source>
        <dbReference type="PROSITE" id="PS51462"/>
    </source>
</evidence>
<dbReference type="PROSITE" id="PS51462">
    <property type="entry name" value="NUDIX"/>
    <property type="match status" value="1"/>
</dbReference>
<dbReference type="PROSITE" id="PS00893">
    <property type="entry name" value="NUDIX_BOX"/>
    <property type="match status" value="1"/>
</dbReference>
<evidence type="ECO:0000313" key="4">
    <source>
        <dbReference type="EMBL" id="HJF40850.1"/>
    </source>
</evidence>
<dbReference type="RefSeq" id="WP_191375877.1">
    <property type="nucleotide sequence ID" value="NZ_CAJFOD010000031.1"/>
</dbReference>
<dbReference type="Pfam" id="PF00293">
    <property type="entry name" value="NUDIX"/>
    <property type="match status" value="1"/>
</dbReference>
<dbReference type="InterPro" id="IPR014078">
    <property type="entry name" value="Nudix_YtkD"/>
</dbReference>
<dbReference type="InterPro" id="IPR000086">
    <property type="entry name" value="NUDIX_hydrolase_dom"/>
</dbReference>
<evidence type="ECO:0000256" key="1">
    <source>
        <dbReference type="ARBA" id="ARBA00005582"/>
    </source>
</evidence>
<reference evidence="4" key="1">
    <citation type="journal article" date="2021" name="PeerJ">
        <title>Extensive microbial diversity within the chicken gut microbiome revealed by metagenomics and culture.</title>
        <authorList>
            <person name="Gilroy R."/>
            <person name="Ravi A."/>
            <person name="Getino M."/>
            <person name="Pursley I."/>
            <person name="Horton D.L."/>
            <person name="Alikhan N.F."/>
            <person name="Baker D."/>
            <person name="Gharbi K."/>
            <person name="Hall N."/>
            <person name="Watson M."/>
            <person name="Adriaenssens E.M."/>
            <person name="Foster-Nyarko E."/>
            <person name="Jarju S."/>
            <person name="Secka A."/>
            <person name="Antonio M."/>
            <person name="Oren A."/>
            <person name="Chaudhuri R.R."/>
            <person name="La Ragione R."/>
            <person name="Hildebrand F."/>
            <person name="Pallen M.J."/>
        </authorList>
    </citation>
    <scope>NUCLEOTIDE SEQUENCE</scope>
    <source>
        <strain evidence="4">CHK193-16274</strain>
    </source>
</reference>
<organism evidence="4 5">
    <name type="scientific">Thomasclavelia spiroformis</name>
    <dbReference type="NCBI Taxonomy" id="29348"/>
    <lineage>
        <taxon>Bacteria</taxon>
        <taxon>Bacillati</taxon>
        <taxon>Bacillota</taxon>
        <taxon>Erysipelotrichia</taxon>
        <taxon>Erysipelotrichales</taxon>
        <taxon>Coprobacillaceae</taxon>
        <taxon>Thomasclavelia</taxon>
    </lineage>
</organism>
<dbReference type="PANTHER" id="PTHR43736:SF1">
    <property type="entry name" value="DIHYDRONEOPTERIN TRIPHOSPHATE DIPHOSPHATASE"/>
    <property type="match status" value="1"/>
</dbReference>
<keyword evidence="2" id="KW-0378">Hydrolase</keyword>
<dbReference type="Proteomes" id="UP000749320">
    <property type="component" value="Unassembled WGS sequence"/>
</dbReference>
<reference evidence="4" key="2">
    <citation type="submission" date="2021-09" db="EMBL/GenBank/DDBJ databases">
        <authorList>
            <person name="Gilroy R."/>
        </authorList>
    </citation>
    <scope>NUCLEOTIDE SEQUENCE</scope>
    <source>
        <strain evidence="4">CHK193-16274</strain>
    </source>
</reference>
<evidence type="ECO:0000256" key="2">
    <source>
        <dbReference type="ARBA" id="ARBA00022801"/>
    </source>
</evidence>
<protein>
    <submittedName>
        <fullName evidence="4">NUDIX domain-containing protein</fullName>
    </submittedName>
</protein>
<dbReference type="CDD" id="cd04665">
    <property type="entry name" value="NUDIX_RppH"/>
    <property type="match status" value="1"/>
</dbReference>
<name>A0A921GCQ2_9FIRM</name>
<feature type="domain" description="Nudix hydrolase" evidence="3">
    <location>
        <begin position="12"/>
        <end position="137"/>
    </location>
</feature>
<dbReference type="InterPro" id="IPR015797">
    <property type="entry name" value="NUDIX_hydrolase-like_dom_sf"/>
</dbReference>
<proteinExistence type="inferred from homology"/>
<dbReference type="AlphaFoldDB" id="A0A921GCQ2"/>
<sequence length="144" mass="16801">MLEVNFYEDIGDKLLKFAVIIAKTNNKWVFCKHKKRSTYEIPGGHRENNETIMETACRELKEETGATNFNITDICVYSVKGKTTINKTDDEETFGMLFYAEIFSFEEIDSEIEKIVITDELIEDWTYPLIQPKLIKEAHKRGFC</sequence>
<comment type="similarity">
    <text evidence="1">Belongs to the Nudix hydrolase family.</text>
</comment>
<dbReference type="EMBL" id="DYWV01000269">
    <property type="protein sequence ID" value="HJF40850.1"/>
    <property type="molecule type" value="Genomic_DNA"/>
</dbReference>
<dbReference type="PANTHER" id="PTHR43736">
    <property type="entry name" value="ADP-RIBOSE PYROPHOSPHATASE"/>
    <property type="match status" value="1"/>
</dbReference>
<dbReference type="SUPFAM" id="SSF55811">
    <property type="entry name" value="Nudix"/>
    <property type="match status" value="1"/>
</dbReference>
<accession>A0A921GCQ2</accession>
<comment type="caution">
    <text evidence="4">The sequence shown here is derived from an EMBL/GenBank/DDBJ whole genome shotgun (WGS) entry which is preliminary data.</text>
</comment>
<evidence type="ECO:0000313" key="5">
    <source>
        <dbReference type="Proteomes" id="UP000749320"/>
    </source>
</evidence>
<dbReference type="InterPro" id="IPR020084">
    <property type="entry name" value="NUDIX_hydrolase_CS"/>
</dbReference>
<dbReference type="GO" id="GO:0016787">
    <property type="term" value="F:hydrolase activity"/>
    <property type="evidence" value="ECO:0007669"/>
    <property type="project" value="UniProtKB-KW"/>
</dbReference>
<dbReference type="Gene3D" id="3.90.79.10">
    <property type="entry name" value="Nucleoside Triphosphate Pyrophosphohydrolase"/>
    <property type="match status" value="1"/>
</dbReference>
<gene>
    <name evidence="4" type="ORF">K8V91_07990</name>
</gene>